<sequence>MADQPERYYRVDIQFRSGASESFDAREFDIDVSNIGLGAEVERQADRLLRFTYTGRSGDEVPLYLVPAEVAGIVMEERYSA</sequence>
<name>A0A6J4R5C0_9ACTN</name>
<gene>
    <name evidence="1" type="ORF">AVDCRST_MAG14-1887</name>
</gene>
<dbReference type="AlphaFoldDB" id="A0A6J4R5C0"/>
<evidence type="ECO:0000313" key="1">
    <source>
        <dbReference type="EMBL" id="CAA9457775.1"/>
    </source>
</evidence>
<reference evidence="1" key="1">
    <citation type="submission" date="2020-02" db="EMBL/GenBank/DDBJ databases">
        <authorList>
            <person name="Meier V. D."/>
        </authorList>
    </citation>
    <scope>NUCLEOTIDE SEQUENCE</scope>
    <source>
        <strain evidence="1">AVDCRST_MAG14</strain>
    </source>
</reference>
<proteinExistence type="predicted"/>
<organism evidence="1">
    <name type="scientific">uncultured Rubrobacteraceae bacterium</name>
    <dbReference type="NCBI Taxonomy" id="349277"/>
    <lineage>
        <taxon>Bacteria</taxon>
        <taxon>Bacillati</taxon>
        <taxon>Actinomycetota</taxon>
        <taxon>Rubrobacteria</taxon>
        <taxon>Rubrobacterales</taxon>
        <taxon>Rubrobacteraceae</taxon>
        <taxon>environmental samples</taxon>
    </lineage>
</organism>
<dbReference type="EMBL" id="CADCVG010000079">
    <property type="protein sequence ID" value="CAA9457775.1"/>
    <property type="molecule type" value="Genomic_DNA"/>
</dbReference>
<accession>A0A6J4R5C0</accession>
<protein>
    <submittedName>
        <fullName evidence="1">Uncharacterized protein</fullName>
    </submittedName>
</protein>